<dbReference type="Pfam" id="PF00955">
    <property type="entry name" value="HCO3_cotransp"/>
    <property type="match status" value="1"/>
</dbReference>
<feature type="region of interest" description="Disordered" evidence="10">
    <location>
        <begin position="55"/>
        <end position="85"/>
    </location>
</feature>
<dbReference type="CTD" id="34005"/>
<comment type="caution">
    <text evidence="9">Lacks conserved residue(s) required for the propagation of feature annotation.</text>
</comment>
<dbReference type="GO" id="GO:0005886">
    <property type="term" value="C:plasma membrane"/>
    <property type="evidence" value="ECO:0007669"/>
    <property type="project" value="UniProtKB-SubCell"/>
</dbReference>
<evidence type="ECO:0000256" key="10">
    <source>
        <dbReference type="SAM" id="MobiDB-lite"/>
    </source>
</evidence>
<dbReference type="InterPro" id="IPR016152">
    <property type="entry name" value="PTrfase/Anion_transptr"/>
</dbReference>
<feature type="transmembrane region" description="Helical" evidence="9">
    <location>
        <begin position="589"/>
        <end position="608"/>
    </location>
</feature>
<comment type="similarity">
    <text evidence="2 9">Belongs to the anion exchanger (TC 2.A.31) family.</text>
</comment>
<evidence type="ECO:0000259" key="12">
    <source>
        <dbReference type="Pfam" id="PF07565"/>
    </source>
</evidence>
<dbReference type="GeneID" id="117204704"/>
<reference evidence="14 15" key="1">
    <citation type="submission" date="2025-04" db="UniProtKB">
        <authorList>
            <consortium name="RefSeq"/>
        </authorList>
    </citation>
    <scope>IDENTIFICATION</scope>
    <source>
        <tissue evidence="14 15">Muscle</tissue>
    </source>
</reference>
<keyword evidence="8 9" id="KW-0472">Membrane</keyword>
<comment type="subcellular location">
    <subcellularLocation>
        <location evidence="1">Cell membrane</location>
        <topology evidence="1">Multi-pass membrane protein</topology>
    </subcellularLocation>
    <subcellularLocation>
        <location evidence="9">Membrane</location>
        <topology evidence="9">Multi-pass membrane protein</topology>
    </subcellularLocation>
</comment>
<keyword evidence="3 9" id="KW-0813">Transport</keyword>
<feature type="region of interest" description="Disordered" evidence="10">
    <location>
        <begin position="1081"/>
        <end position="1102"/>
    </location>
</feature>
<feature type="transmembrane region" description="Helical" evidence="9">
    <location>
        <begin position="796"/>
        <end position="816"/>
    </location>
</feature>
<evidence type="ECO:0000256" key="9">
    <source>
        <dbReference type="RuleBase" id="RU362035"/>
    </source>
</evidence>
<dbReference type="AlphaFoldDB" id="A0A6P8LSH6"/>
<keyword evidence="13" id="KW-1185">Reference proteome</keyword>
<dbReference type="GO" id="GO:0005452">
    <property type="term" value="F:solute:inorganic anion antiporter activity"/>
    <property type="evidence" value="ECO:0007669"/>
    <property type="project" value="InterPro"/>
</dbReference>
<keyword evidence="6 9" id="KW-1133">Transmembrane helix</keyword>
<keyword evidence="4" id="KW-1003">Cell membrane</keyword>
<evidence type="ECO:0000256" key="5">
    <source>
        <dbReference type="ARBA" id="ARBA00022692"/>
    </source>
</evidence>
<evidence type="ECO:0000256" key="3">
    <source>
        <dbReference type="ARBA" id="ARBA00022448"/>
    </source>
</evidence>
<dbReference type="InterPro" id="IPR011531">
    <property type="entry name" value="HCO3_transpt-like_TM_dom"/>
</dbReference>
<keyword evidence="5 9" id="KW-0812">Transmembrane</keyword>
<evidence type="ECO:0000256" key="6">
    <source>
        <dbReference type="ARBA" id="ARBA00022989"/>
    </source>
</evidence>
<feature type="compositionally biased region" description="Low complexity" evidence="10">
    <location>
        <begin position="342"/>
        <end position="355"/>
    </location>
</feature>
<evidence type="ECO:0000259" key="11">
    <source>
        <dbReference type="Pfam" id="PF00955"/>
    </source>
</evidence>
<dbReference type="Proteomes" id="UP000515164">
    <property type="component" value="Unplaced"/>
</dbReference>
<gene>
    <name evidence="14 15 16" type="primary">LOC117204704</name>
</gene>
<dbReference type="PANTHER" id="PTHR11453:SF36">
    <property type="entry name" value="ANION EXCHANGE PROTEIN"/>
    <property type="match status" value="1"/>
</dbReference>
<dbReference type="PRINTS" id="PR01231">
    <property type="entry name" value="HCO3TRNSPORT"/>
</dbReference>
<feature type="transmembrane region" description="Helical" evidence="9">
    <location>
        <begin position="974"/>
        <end position="1000"/>
    </location>
</feature>
<feature type="transmembrane region" description="Helical" evidence="9">
    <location>
        <begin position="555"/>
        <end position="577"/>
    </location>
</feature>
<feature type="compositionally biased region" description="Basic residues" evidence="10">
    <location>
        <begin position="58"/>
        <end position="70"/>
    </location>
</feature>
<feature type="compositionally biased region" description="Gly residues" evidence="10">
    <location>
        <begin position="1"/>
        <end position="17"/>
    </location>
</feature>
<dbReference type="RefSeq" id="XP_033298293.1">
    <property type="nucleotide sequence ID" value="XM_033442402.1"/>
</dbReference>
<accession>A0A6P8LSH6</accession>
<dbReference type="GO" id="GO:0051453">
    <property type="term" value="P:regulation of intracellular pH"/>
    <property type="evidence" value="ECO:0007669"/>
    <property type="project" value="TreeGrafter"/>
</dbReference>
<feature type="transmembrane region" description="Helical" evidence="9">
    <location>
        <begin position="645"/>
        <end position="667"/>
    </location>
</feature>
<dbReference type="SUPFAM" id="SSF55804">
    <property type="entry name" value="Phoshotransferase/anion transport protein"/>
    <property type="match status" value="1"/>
</dbReference>
<evidence type="ECO:0000313" key="16">
    <source>
        <dbReference type="RefSeq" id="XP_033298293.1"/>
    </source>
</evidence>
<dbReference type="NCBIfam" id="TIGR00834">
    <property type="entry name" value="ae"/>
    <property type="match status" value="1"/>
</dbReference>
<dbReference type="PANTHER" id="PTHR11453">
    <property type="entry name" value="ANION EXCHANGE PROTEIN"/>
    <property type="match status" value="1"/>
</dbReference>
<feature type="transmembrane region" description="Helical" evidence="9">
    <location>
        <begin position="948"/>
        <end position="967"/>
    </location>
</feature>
<dbReference type="InterPro" id="IPR003020">
    <property type="entry name" value="HCO3_transpt_euk"/>
</dbReference>
<feature type="transmembrane region" description="Helical" evidence="9">
    <location>
        <begin position="848"/>
        <end position="867"/>
    </location>
</feature>
<protein>
    <recommendedName>
        <fullName evidence="9">Anion exchange protein</fullName>
    </recommendedName>
</protein>
<dbReference type="RefSeq" id="XP_033298278.1">
    <property type="nucleotide sequence ID" value="XM_033442387.1"/>
</dbReference>
<evidence type="ECO:0000313" key="13">
    <source>
        <dbReference type="Proteomes" id="UP000515164"/>
    </source>
</evidence>
<dbReference type="GO" id="GO:0008510">
    <property type="term" value="F:sodium:bicarbonate symporter activity"/>
    <property type="evidence" value="ECO:0007669"/>
    <property type="project" value="TreeGrafter"/>
</dbReference>
<dbReference type="GO" id="GO:0008509">
    <property type="term" value="F:monoatomic anion transmembrane transporter activity"/>
    <property type="evidence" value="ECO:0007669"/>
    <property type="project" value="InterPro"/>
</dbReference>
<feature type="compositionally biased region" description="Basic and acidic residues" evidence="10">
    <location>
        <begin position="497"/>
        <end position="509"/>
    </location>
</feature>
<organism evidence="13 16">
    <name type="scientific">Bombus bifarius</name>
    <dbReference type="NCBI Taxonomy" id="103933"/>
    <lineage>
        <taxon>Eukaryota</taxon>
        <taxon>Metazoa</taxon>
        <taxon>Ecdysozoa</taxon>
        <taxon>Arthropoda</taxon>
        <taxon>Hexapoda</taxon>
        <taxon>Insecta</taxon>
        <taxon>Pterygota</taxon>
        <taxon>Neoptera</taxon>
        <taxon>Endopterygota</taxon>
        <taxon>Hymenoptera</taxon>
        <taxon>Apocrita</taxon>
        <taxon>Aculeata</taxon>
        <taxon>Apoidea</taxon>
        <taxon>Anthophila</taxon>
        <taxon>Apidae</taxon>
        <taxon>Bombus</taxon>
        <taxon>Pyrobombus</taxon>
    </lineage>
</organism>
<name>A0A6P8LSH6_9HYME</name>
<sequence length="1218" mass="135985">MQPGIGGGGGAAHVGGTGDDEAPKDPGVRITHQSYTEKDFEGHRAHTVYVGVHLPGERRHRRHHKHHHSQRQLGTSSTDKENVDNDRPRQLLMTRRSRLSNICDPDGEMILTPPAQRVQFILGEEVGDDAHESHPLFSEMEELVKDGDEMEWKETARWIKFEEDVEEGGNRWSKPHVATLSLHALFELRSLLLNGTVMLDMEAASLEQIADLVLDNMINKGSLPIEAREKVREALLVRHRHQHERRKDNNMSRLPIIRSLAEIGRNHSSSKNSDCTCGLHALLTSDLQERRDARDAYAPSVARSSSCPNSNTALLSKEAKDLKGPYLLVPGQEPGTNGMDRSPSSVSISRNHSSSALENGDANHKGNTHFMRKIPAGAEASNILVGEVDFLDKTLSAFIRLSQAGIMGDLTEVPVPTRFIFVLLGPTGGITGFHEIGRAMATLMSDEVFHDVAYKAKNRNHLLAGIDEFLDAVTVLPPGEWDPAIRIEPPAAIPSQDVRKRPKEEKPKEDLDDEADEQKLREESGLSRTGRLFGGLVNDIKRKVPFYFSDFKDALALQCVASFIFLYFACLSPIITFGGLLSEATGKNMAAMESLVSGFVCGIGYGFFSGQPLTILGSTGPVLVFETIVYEFCKKSDWNYMSFRFWIGSWITLILVILVAIDASAFVCYITRFTEENFATLIAFIFIYKAIENVLSIGKKYPINTHANEPFNYECWCKPPNGSLPSSYDNINWTALDQKTCQSYNGTLVGDGCNLPHYIPDVFLMSIILFMGTFLLSVELKDFKNALFFPSKVRQVVSDFAVIIAIFSMSTLDHFVNIPTPKLEVPEEFKPTLAGRGWMIWPFQSNPWWSAIVACLPALLGTILIFMDQQITAVIVNRKENKLKKGCGYHLDLFVLAILIEICSVMGLPWFVAATVLSINHVNSLKLESECAAPGEKPQFLGVREQRVTHILIFLMIGCSVLLTPMLRHIPMPVLFGVFLYMGVASLKGLQFFDRILIMLMPVKYQPDYMFLRQVPLKRVHLFTTIQLTCLACLWIIKSFSSTSILFPLMLVVMIGIRKSLDLLFTQRELKILDDVMPEPSRKHAEDLRQLESGEEQNESMAYGPSGNIQISLANGNIMKIPMASINISEEVNKTGIWQQVNESNEKTKQVKLINAGKQKKHSKKENLLMADETTRLTTMTEEDEDDSGISIKVDLIRSKESISPLTINGTTSAETSV</sequence>
<dbReference type="FunFam" id="1.10.287.570:FF:000001">
    <property type="entry name" value="Anion exchange protein"/>
    <property type="match status" value="1"/>
</dbReference>
<dbReference type="Gene3D" id="3.40.930.10">
    <property type="entry name" value="Mannitol-specific EII, Chain A"/>
    <property type="match status" value="1"/>
</dbReference>
<proteinExistence type="inferred from homology"/>
<evidence type="ECO:0000313" key="14">
    <source>
        <dbReference type="RefSeq" id="XP_033298278.1"/>
    </source>
</evidence>
<feature type="domain" description="Bicarbonate transporter-like transmembrane" evidence="11">
    <location>
        <begin position="531"/>
        <end position="1078"/>
    </location>
</feature>
<evidence type="ECO:0000256" key="1">
    <source>
        <dbReference type="ARBA" id="ARBA00004651"/>
    </source>
</evidence>
<feature type="region of interest" description="Disordered" evidence="10">
    <location>
        <begin position="1"/>
        <end position="28"/>
    </location>
</feature>
<feature type="compositionally biased region" description="Basic and acidic residues" evidence="10">
    <location>
        <begin position="1081"/>
        <end position="1092"/>
    </location>
</feature>
<evidence type="ECO:0000256" key="2">
    <source>
        <dbReference type="ARBA" id="ARBA00010993"/>
    </source>
</evidence>
<feature type="region of interest" description="Disordered" evidence="10">
    <location>
        <begin position="492"/>
        <end position="523"/>
    </location>
</feature>
<feature type="domain" description="Band 3 cytoplasmic" evidence="12">
    <location>
        <begin position="134"/>
        <end position="483"/>
    </location>
</feature>
<feature type="transmembrane region" description="Helical" evidence="9">
    <location>
        <begin position="758"/>
        <end position="776"/>
    </location>
</feature>
<dbReference type="InterPro" id="IPR013769">
    <property type="entry name" value="Band3_cytoplasmic_dom"/>
</dbReference>
<evidence type="ECO:0000313" key="15">
    <source>
        <dbReference type="RefSeq" id="XP_033298286.1"/>
    </source>
</evidence>
<dbReference type="Pfam" id="PF07565">
    <property type="entry name" value="Band_3_cyto"/>
    <property type="match status" value="1"/>
</dbReference>
<dbReference type="Gene3D" id="1.10.287.570">
    <property type="entry name" value="Helical hairpin bin"/>
    <property type="match status" value="1"/>
</dbReference>
<feature type="transmembrane region" description="Helical" evidence="9">
    <location>
        <begin position="888"/>
        <end position="912"/>
    </location>
</feature>
<keyword evidence="7 9" id="KW-0406">Ion transport</keyword>
<evidence type="ECO:0000256" key="7">
    <source>
        <dbReference type="ARBA" id="ARBA00023065"/>
    </source>
</evidence>
<evidence type="ECO:0000256" key="8">
    <source>
        <dbReference type="ARBA" id="ARBA00023136"/>
    </source>
</evidence>
<feature type="region of interest" description="Disordered" evidence="10">
    <location>
        <begin position="331"/>
        <end position="366"/>
    </location>
</feature>
<evidence type="ECO:0000256" key="4">
    <source>
        <dbReference type="ARBA" id="ARBA00022475"/>
    </source>
</evidence>
<dbReference type="RefSeq" id="XP_033298286.1">
    <property type="nucleotide sequence ID" value="XM_033442395.1"/>
</dbReference>